<keyword evidence="8" id="KW-1185">Reference proteome</keyword>
<evidence type="ECO:0000313" key="6">
    <source>
        <dbReference type="EMBL" id="CAF4075082.1"/>
    </source>
</evidence>
<sequence>MSSADNDIIVYVPDLPINIPENGFEEMLRFRIEITVRVKMSDVKCYVNLGIAVIRLMNEDDKKNLVTTVQSIVFDTKLNSNISFVADINLDCYIVLDQKVSKGHSANEVAGRYMQVYKTLNRRTCQLISTQFSNIFRIILNTFDELIQIAKAPDFKIANIFAVVY</sequence>
<dbReference type="Proteomes" id="UP000663842">
    <property type="component" value="Unassembled WGS sequence"/>
</dbReference>
<evidence type="ECO:0000313" key="9">
    <source>
        <dbReference type="Proteomes" id="UP000663887"/>
    </source>
</evidence>
<dbReference type="Proteomes" id="UP000663866">
    <property type="component" value="Unassembled WGS sequence"/>
</dbReference>
<dbReference type="EMBL" id="CAJOBH010001645">
    <property type="protein sequence ID" value="CAF3865896.1"/>
    <property type="molecule type" value="Genomic_DNA"/>
</dbReference>
<comment type="caution">
    <text evidence="4">The sequence shown here is derived from an EMBL/GenBank/DDBJ whole genome shotgun (WGS) entry which is preliminary data.</text>
</comment>
<accession>A0A816WNT9</accession>
<dbReference type="EMBL" id="CAJNRF010003646">
    <property type="protein sequence ID" value="CAF2052674.1"/>
    <property type="molecule type" value="Genomic_DNA"/>
</dbReference>
<organism evidence="4 9">
    <name type="scientific">Rotaria magnacalcarata</name>
    <dbReference type="NCBI Taxonomy" id="392030"/>
    <lineage>
        <taxon>Eukaryota</taxon>
        <taxon>Metazoa</taxon>
        <taxon>Spiralia</taxon>
        <taxon>Gnathifera</taxon>
        <taxon>Rotifera</taxon>
        <taxon>Eurotatoria</taxon>
        <taxon>Bdelloidea</taxon>
        <taxon>Philodinida</taxon>
        <taxon>Philodinidae</taxon>
        <taxon>Rotaria</taxon>
    </lineage>
</organism>
<evidence type="ECO:0000313" key="8">
    <source>
        <dbReference type="Proteomes" id="UP000663866"/>
    </source>
</evidence>
<evidence type="ECO:0000313" key="4">
    <source>
        <dbReference type="EMBL" id="CAF2133537.1"/>
    </source>
</evidence>
<reference evidence="4" key="1">
    <citation type="submission" date="2021-02" db="EMBL/GenBank/DDBJ databases">
        <authorList>
            <person name="Nowell W R."/>
        </authorList>
    </citation>
    <scope>NUCLEOTIDE SEQUENCE</scope>
</reference>
<evidence type="ECO:0000313" key="7">
    <source>
        <dbReference type="EMBL" id="CAF4139006.1"/>
    </source>
</evidence>
<dbReference type="EMBL" id="CAJOBG010003666">
    <property type="protein sequence ID" value="CAF4075082.1"/>
    <property type="molecule type" value="Genomic_DNA"/>
</dbReference>
<protein>
    <submittedName>
        <fullName evidence="4">Uncharacterized protein</fullName>
    </submittedName>
</protein>
<evidence type="ECO:0000313" key="1">
    <source>
        <dbReference type="EMBL" id="CAF1275677.1"/>
    </source>
</evidence>
<dbReference type="Proteomes" id="UP000663887">
    <property type="component" value="Unassembled WGS sequence"/>
</dbReference>
<dbReference type="OrthoDB" id="10057102at2759"/>
<evidence type="ECO:0000313" key="2">
    <source>
        <dbReference type="EMBL" id="CAF1374808.1"/>
    </source>
</evidence>
<dbReference type="EMBL" id="CAJNOW010000422">
    <property type="protein sequence ID" value="CAF1275677.1"/>
    <property type="molecule type" value="Genomic_DNA"/>
</dbReference>
<dbReference type="AlphaFoldDB" id="A0A816WNT9"/>
<dbReference type="EMBL" id="CAJNOV010009665">
    <property type="protein sequence ID" value="CAF1374808.1"/>
    <property type="molecule type" value="Genomic_DNA"/>
</dbReference>
<dbReference type="Proteomes" id="UP000663834">
    <property type="component" value="Unassembled WGS sequence"/>
</dbReference>
<evidence type="ECO:0000313" key="5">
    <source>
        <dbReference type="EMBL" id="CAF3865896.1"/>
    </source>
</evidence>
<dbReference type="Proteomes" id="UP000681967">
    <property type="component" value="Unassembled WGS sequence"/>
</dbReference>
<name>A0A816WNT9_9BILA</name>
<gene>
    <name evidence="5" type="ORF">BYL167_LOCUS6645</name>
    <name evidence="2" type="ORF">CJN711_LOCUS20636</name>
    <name evidence="1" type="ORF">KQP761_LOCUS3519</name>
    <name evidence="6" type="ORF">OVN521_LOCUS19427</name>
    <name evidence="7" type="ORF">UXM345_LOCUS24456</name>
    <name evidence="3" type="ORF">WKI299_LOCUS10484</name>
    <name evidence="4" type="ORF">XDN619_LOCUS25197</name>
</gene>
<evidence type="ECO:0000313" key="3">
    <source>
        <dbReference type="EMBL" id="CAF2052674.1"/>
    </source>
</evidence>
<dbReference type="Proteomes" id="UP000663855">
    <property type="component" value="Unassembled WGS sequence"/>
</dbReference>
<dbReference type="EMBL" id="CAJOBF010004450">
    <property type="protein sequence ID" value="CAF4139006.1"/>
    <property type="molecule type" value="Genomic_DNA"/>
</dbReference>
<dbReference type="Proteomes" id="UP000663856">
    <property type="component" value="Unassembled WGS sequence"/>
</dbReference>
<proteinExistence type="predicted"/>
<dbReference type="EMBL" id="CAJNRG010011567">
    <property type="protein sequence ID" value="CAF2133537.1"/>
    <property type="molecule type" value="Genomic_DNA"/>
</dbReference>